<evidence type="ECO:0000259" key="5">
    <source>
        <dbReference type="Pfam" id="PF12146"/>
    </source>
</evidence>
<keyword evidence="6" id="KW-0378">Hydrolase</keyword>
<comment type="similarity">
    <text evidence="2">Belongs to the AB hydrolase superfamily.</text>
</comment>
<dbReference type="PANTHER" id="PTHR11614">
    <property type="entry name" value="PHOSPHOLIPASE-RELATED"/>
    <property type="match status" value="1"/>
</dbReference>
<evidence type="ECO:0000256" key="2">
    <source>
        <dbReference type="ARBA" id="ARBA00008645"/>
    </source>
</evidence>
<dbReference type="AlphaFoldDB" id="A0AAI8GCH0"/>
<gene>
    <name evidence="6" type="ORF">NA23_00275</name>
</gene>
<dbReference type="RefSeq" id="WP_033191533.1">
    <property type="nucleotide sequence ID" value="NZ_CP014334.2"/>
</dbReference>
<dbReference type="InterPro" id="IPR000073">
    <property type="entry name" value="AB_hydrolase_1"/>
</dbReference>
<comment type="catalytic activity">
    <reaction evidence="1">
        <text>Hydrolyzes glycerol monoesters of long-chain fatty acids.</text>
        <dbReference type="EC" id="3.1.1.23"/>
    </reaction>
</comment>
<name>A0AAI8GCH0_FERIS</name>
<dbReference type="GO" id="GO:0047372">
    <property type="term" value="F:monoacylglycerol lipase activity"/>
    <property type="evidence" value="ECO:0007669"/>
    <property type="project" value="UniProtKB-EC"/>
</dbReference>
<protein>
    <recommendedName>
        <fullName evidence="4">Monoacylglycerol lipase</fullName>
        <ecNumber evidence="3">3.1.1.23</ecNumber>
    </recommendedName>
</protein>
<reference evidence="6 7" key="1">
    <citation type="journal article" date="2015" name="Stand. Genomic Sci.">
        <title>Genome sequence of a native-feather degrading extremely thermophilic Eubacterium, Fervidobacterium islandicum AW-1.</title>
        <authorList>
            <person name="Lee Y.J."/>
            <person name="Jeong H."/>
            <person name="Park G.S."/>
            <person name="Kwak Y."/>
            <person name="Lee S.J."/>
            <person name="Lee S.J."/>
            <person name="Park M.K."/>
            <person name="Kim J.Y."/>
            <person name="Kang H.K."/>
            <person name="Shin J.H."/>
            <person name="Lee D.W."/>
        </authorList>
    </citation>
    <scope>NUCLEOTIDE SEQUENCE [LARGE SCALE GENOMIC DNA]</scope>
    <source>
        <strain evidence="6 7">AW-1</strain>
    </source>
</reference>
<dbReference type="EC" id="3.1.1.23" evidence="3"/>
<dbReference type="SUPFAM" id="SSF53474">
    <property type="entry name" value="alpha/beta-Hydrolases"/>
    <property type="match status" value="1"/>
</dbReference>
<organism evidence="6 7">
    <name type="scientific">Fervidobacterium islandicum</name>
    <dbReference type="NCBI Taxonomy" id="2423"/>
    <lineage>
        <taxon>Bacteria</taxon>
        <taxon>Thermotogati</taxon>
        <taxon>Thermotogota</taxon>
        <taxon>Thermotogae</taxon>
        <taxon>Thermotogales</taxon>
        <taxon>Fervidobacteriaceae</taxon>
        <taxon>Fervidobacterium</taxon>
    </lineage>
</organism>
<accession>A0AAI8GCH0</accession>
<sequence>MVYHFKKGSGNNGWVVIVHGLGEHIGRYERLIQLLAENDYGVIGFDLPGHGKSSGKRGHTSIEEVIDLIDEVTKSVNSFVLFGHSLGGLIAVRYTEERPTKVSKLIVSSPALYLEPKPNQVMMLKLFSFLAPSMTVKNGIDPNLLSRNKDAVHKYITDPLVHDRISIRLGKSMLQNVQLAHERASRIKCPVAILVGTDDKVTPPHGARNFYEQLDTKKVIEEFEGGYHELFEDPEYGEQFHKKILYYIKDWESKLEKEEPV</sequence>
<dbReference type="Proteomes" id="UP000093740">
    <property type="component" value="Chromosome"/>
</dbReference>
<proteinExistence type="inferred from homology"/>
<evidence type="ECO:0000313" key="7">
    <source>
        <dbReference type="Proteomes" id="UP000093740"/>
    </source>
</evidence>
<dbReference type="InterPro" id="IPR051044">
    <property type="entry name" value="MAG_DAG_Lipase"/>
</dbReference>
<evidence type="ECO:0000256" key="3">
    <source>
        <dbReference type="ARBA" id="ARBA00013254"/>
    </source>
</evidence>
<dbReference type="Gene3D" id="3.40.50.1820">
    <property type="entry name" value="alpha/beta hydrolase"/>
    <property type="match status" value="1"/>
</dbReference>
<dbReference type="InterPro" id="IPR022742">
    <property type="entry name" value="Hydrolase_4"/>
</dbReference>
<evidence type="ECO:0000256" key="1">
    <source>
        <dbReference type="ARBA" id="ARBA00001613"/>
    </source>
</evidence>
<keyword evidence="7" id="KW-1185">Reference proteome</keyword>
<evidence type="ECO:0000256" key="4">
    <source>
        <dbReference type="ARBA" id="ARBA00071261"/>
    </source>
</evidence>
<dbReference type="FunFam" id="3.40.50.1820:FF:000117">
    <property type="entry name" value="Monoglyceride lipase, putative"/>
    <property type="match status" value="1"/>
</dbReference>
<dbReference type="InterPro" id="IPR029058">
    <property type="entry name" value="AB_hydrolase_fold"/>
</dbReference>
<evidence type="ECO:0000313" key="6">
    <source>
        <dbReference type="EMBL" id="AMW31933.1"/>
    </source>
</evidence>
<feature type="domain" description="Serine aminopeptidase S33" evidence="5">
    <location>
        <begin position="13"/>
        <end position="235"/>
    </location>
</feature>
<dbReference type="KEGG" id="fia:NA23_00275"/>
<dbReference type="Pfam" id="PF12146">
    <property type="entry name" value="Hydrolase_4"/>
    <property type="match status" value="1"/>
</dbReference>
<dbReference type="PRINTS" id="PR00111">
    <property type="entry name" value="ABHYDROLASE"/>
</dbReference>
<dbReference type="EMBL" id="CP014334">
    <property type="protein sequence ID" value="AMW31933.1"/>
    <property type="molecule type" value="Genomic_DNA"/>
</dbReference>